<dbReference type="GO" id="GO:0004386">
    <property type="term" value="F:helicase activity"/>
    <property type="evidence" value="ECO:0007669"/>
    <property type="project" value="UniProtKB-KW"/>
</dbReference>
<dbReference type="Pfam" id="PF00271">
    <property type="entry name" value="Helicase_C"/>
    <property type="match status" value="1"/>
</dbReference>
<dbReference type="Pfam" id="PF21010">
    <property type="entry name" value="HA2_C"/>
    <property type="match status" value="1"/>
</dbReference>
<gene>
    <name evidence="7" type="primary">hrpA</name>
    <name evidence="7" type="ORF">GCM10009114_23480</name>
</gene>
<dbReference type="PROSITE" id="PS51192">
    <property type="entry name" value="HELICASE_ATP_BIND_1"/>
    <property type="match status" value="1"/>
</dbReference>
<feature type="domain" description="Helicase C-terminal" evidence="6">
    <location>
        <begin position="274"/>
        <end position="441"/>
    </location>
</feature>
<dbReference type="PANTHER" id="PTHR18934">
    <property type="entry name" value="ATP-DEPENDENT RNA HELICASE"/>
    <property type="match status" value="1"/>
</dbReference>
<keyword evidence="8" id="KW-1185">Reference proteome</keyword>
<dbReference type="InterPro" id="IPR011545">
    <property type="entry name" value="DEAD/DEAH_box_helicase_dom"/>
</dbReference>
<evidence type="ECO:0000259" key="5">
    <source>
        <dbReference type="PROSITE" id="PS51192"/>
    </source>
</evidence>
<dbReference type="PANTHER" id="PTHR18934:SF99">
    <property type="entry name" value="ATP-DEPENDENT RNA HELICASE DHX37-RELATED"/>
    <property type="match status" value="1"/>
</dbReference>
<dbReference type="SMART" id="SM00847">
    <property type="entry name" value="HA2"/>
    <property type="match status" value="1"/>
</dbReference>
<dbReference type="SMART" id="SM00382">
    <property type="entry name" value="AAA"/>
    <property type="match status" value="1"/>
</dbReference>
<keyword evidence="3 7" id="KW-0347">Helicase</keyword>
<evidence type="ECO:0000313" key="8">
    <source>
        <dbReference type="Proteomes" id="UP001500359"/>
    </source>
</evidence>
<evidence type="ECO:0000313" key="7">
    <source>
        <dbReference type="EMBL" id="GAA0857486.1"/>
    </source>
</evidence>
<dbReference type="Pfam" id="PF11898">
    <property type="entry name" value="DUF3418"/>
    <property type="match status" value="1"/>
</dbReference>
<dbReference type="CDD" id="cd17989">
    <property type="entry name" value="DEXHc_HrpA"/>
    <property type="match status" value="1"/>
</dbReference>
<dbReference type="CDD" id="cd18791">
    <property type="entry name" value="SF2_C_RHA"/>
    <property type="match status" value="1"/>
</dbReference>
<sequence length="1301" mass="148008">MPDNTESNTPTISELKLRLAHCLGSDRHALLSQLRRLERQQSTSSAIAKISKKIDESERKRQVRLTNMPSIKYPDLPVTEHRQEISEAIKNNQVVIIAGETGSGKTTQIPKICMELGRGVDGLIGHTQPRRLAARTVAGRIAEELDSSLGKLVGYKVRFTDQVSDESYIKLMTDGILLAEFQTDRFLNQYDTLIIDEAHERSLNIDFILGLLKQLLPKRPDLKLIITSATIDPERFSQHFENAPIIQVSGRTFPVEIRYRPLDVNDETLDQTQGIIQAVEELGKESRGDILVFLSGEREIRDTADALNKRGFKGTEVLPLYARLSVAEQNRIFQPHGQRRVVLATNVAETSLTVPGIKYVIDPGFARLSRYSYRSKVQRLPIEAISQASANQRAGRCGRVSEGICIRLYSQEDFEGRAEFTDPEILRTNLASVILQMLALKLGSIQSFPFVQPPDNRFINDGIRLLEELSAAHRQHGKLQLTELGRKIAKLPVDPRYARMVVAGGELGCVSELIVIAAGLSIQDPRERPQDKRAAADECHQSFEDKQSDFIALLNLWFEFKHQQANLSANQLRKWCKQHFINYLRMREWQDIVSQLKKAIVEIGFRLNSQPADYQQIHTAILSGLLSHIGFKEKDKEFLGARNSRFFIFPGSALAKKPPKWVMTAELVETSRLFGRVAAKIEPEWIEPLAEHLLKRQYNEPAWSKKRGAVQALESVLLFGLSIVNNRRVTYSNIDPQVSRELFISQALVNGDTKLNMPFVQHNQQMIDGVQQLEDKSRRRDIMVDEHHLIAFYDELLPADICTEAGMIKWWKKQNEATKKQFHFDPDSLKKHDANDVNELNFPDTWTQNNITLKLSYCFEPNQIDDGVSALIPLPLLNQIEEQGFDWLIPGFRHELIVALIKSLPKKLRRNFVPAPNYADACLADMSDRDKKGQPQSFLASLTKKLLTMTGVEVPLEQWDLQNLAAHLRFNFKVIDGQGKVLKQGRDLHELKYGLENKIKQSLQQAASPEIEKSDLTEWSFAPLESEYIDQSQGYEVKAYPALVDDKKSVSIKLFDTPENALKAHYLGLRRLIKLNIPSPVNYLQDKLPNKAKLGLYFNPFGQIKALISDCIDCGIDNLLDEFQRKQDVQIRDAEQFHQVKEYVREHINDVVLEIAKKVEVGLTQAHQIQKQLKGNVPLSLISAHGDIKHHLSTLVYPGFVAEIGAEKLTDWNRYIKGIARRLEKLPVDPNRDRLNQINIEKVQKAYQAALNKVPMGKSVPADLAFVRWMIEEFRISLFAQQLGTAMPISMKRIENQLSEF</sequence>
<evidence type="ECO:0000256" key="1">
    <source>
        <dbReference type="ARBA" id="ARBA00022741"/>
    </source>
</evidence>
<dbReference type="EMBL" id="BAAAFD010000006">
    <property type="protein sequence ID" value="GAA0857486.1"/>
    <property type="molecule type" value="Genomic_DNA"/>
</dbReference>
<dbReference type="NCBIfam" id="NF008348">
    <property type="entry name" value="PRK11131.1"/>
    <property type="match status" value="1"/>
</dbReference>
<dbReference type="InterPro" id="IPR024590">
    <property type="entry name" value="HrpA_C"/>
</dbReference>
<evidence type="ECO:0000256" key="4">
    <source>
        <dbReference type="ARBA" id="ARBA00022840"/>
    </source>
</evidence>
<dbReference type="Proteomes" id="UP001500359">
    <property type="component" value="Unassembled WGS sequence"/>
</dbReference>
<keyword evidence="2" id="KW-0378">Hydrolase</keyword>
<evidence type="ECO:0000256" key="2">
    <source>
        <dbReference type="ARBA" id="ARBA00022801"/>
    </source>
</evidence>
<dbReference type="Gene3D" id="1.20.120.1080">
    <property type="match status" value="1"/>
</dbReference>
<comment type="caution">
    <text evidence="7">The sequence shown here is derived from an EMBL/GenBank/DDBJ whole genome shotgun (WGS) entry which is preliminary data.</text>
</comment>
<dbReference type="InterPro" id="IPR010222">
    <property type="entry name" value="RNA_helicase_HrpA"/>
</dbReference>
<dbReference type="InterPro" id="IPR011709">
    <property type="entry name" value="DEAD-box_helicase_OB_fold"/>
</dbReference>
<dbReference type="Gene3D" id="3.40.50.300">
    <property type="entry name" value="P-loop containing nucleotide triphosphate hydrolases"/>
    <property type="match status" value="2"/>
</dbReference>
<feature type="domain" description="Helicase ATP-binding" evidence="5">
    <location>
        <begin position="86"/>
        <end position="249"/>
    </location>
</feature>
<dbReference type="PROSITE" id="PS51194">
    <property type="entry name" value="HELICASE_CTER"/>
    <property type="match status" value="1"/>
</dbReference>
<dbReference type="Pfam" id="PF00270">
    <property type="entry name" value="DEAD"/>
    <property type="match status" value="1"/>
</dbReference>
<dbReference type="RefSeq" id="WP_343860176.1">
    <property type="nucleotide sequence ID" value="NZ_BAAAFD010000006.1"/>
</dbReference>
<protein>
    <submittedName>
        <fullName evidence="7">ATP-dependent RNA helicase HrpA</fullName>
    </submittedName>
</protein>
<keyword evidence="4" id="KW-0067">ATP-binding</keyword>
<name>A0ABN1LL69_9ALTE</name>
<dbReference type="InterPro" id="IPR007502">
    <property type="entry name" value="Helicase-assoc_dom"/>
</dbReference>
<dbReference type="SMART" id="SM00490">
    <property type="entry name" value="HELICc"/>
    <property type="match status" value="1"/>
</dbReference>
<organism evidence="7 8">
    <name type="scientific">Aliiglaciecola litoralis</name>
    <dbReference type="NCBI Taxonomy" id="582857"/>
    <lineage>
        <taxon>Bacteria</taxon>
        <taxon>Pseudomonadati</taxon>
        <taxon>Pseudomonadota</taxon>
        <taxon>Gammaproteobacteria</taxon>
        <taxon>Alteromonadales</taxon>
        <taxon>Alteromonadaceae</taxon>
        <taxon>Aliiglaciecola</taxon>
    </lineage>
</organism>
<keyword evidence="1" id="KW-0547">Nucleotide-binding</keyword>
<dbReference type="SMART" id="SM00487">
    <property type="entry name" value="DEXDc"/>
    <property type="match status" value="1"/>
</dbReference>
<proteinExistence type="predicted"/>
<evidence type="ECO:0000256" key="3">
    <source>
        <dbReference type="ARBA" id="ARBA00022806"/>
    </source>
</evidence>
<dbReference type="SUPFAM" id="SSF52540">
    <property type="entry name" value="P-loop containing nucleoside triphosphate hydrolases"/>
    <property type="match status" value="1"/>
</dbReference>
<dbReference type="NCBIfam" id="TIGR01967">
    <property type="entry name" value="DEAH_box_HrpA"/>
    <property type="match status" value="1"/>
</dbReference>
<evidence type="ECO:0000259" key="6">
    <source>
        <dbReference type="PROSITE" id="PS51194"/>
    </source>
</evidence>
<dbReference type="InterPro" id="IPR003593">
    <property type="entry name" value="AAA+_ATPase"/>
</dbReference>
<dbReference type="Pfam" id="PF07717">
    <property type="entry name" value="OB_NTP_bind"/>
    <property type="match status" value="1"/>
</dbReference>
<dbReference type="InterPro" id="IPR027417">
    <property type="entry name" value="P-loop_NTPase"/>
</dbReference>
<reference evidence="7 8" key="1">
    <citation type="journal article" date="2019" name="Int. J. Syst. Evol. Microbiol.">
        <title>The Global Catalogue of Microorganisms (GCM) 10K type strain sequencing project: providing services to taxonomists for standard genome sequencing and annotation.</title>
        <authorList>
            <consortium name="The Broad Institute Genomics Platform"/>
            <consortium name="The Broad Institute Genome Sequencing Center for Infectious Disease"/>
            <person name="Wu L."/>
            <person name="Ma J."/>
        </authorList>
    </citation>
    <scope>NUCLEOTIDE SEQUENCE [LARGE SCALE GENOMIC DNA]</scope>
    <source>
        <strain evidence="7 8">JCM 15896</strain>
    </source>
</reference>
<accession>A0ABN1LL69</accession>
<dbReference type="InterPro" id="IPR001650">
    <property type="entry name" value="Helicase_C-like"/>
</dbReference>
<dbReference type="InterPro" id="IPR014001">
    <property type="entry name" value="Helicase_ATP-bd"/>
</dbReference>